<evidence type="ECO:0000313" key="2">
    <source>
        <dbReference type="EMBL" id="VEB43364.1"/>
    </source>
</evidence>
<evidence type="ECO:0000256" key="1">
    <source>
        <dbReference type="SAM" id="MobiDB-lite"/>
    </source>
</evidence>
<proteinExistence type="predicted"/>
<dbReference type="EMBL" id="LR134182">
    <property type="protein sequence ID" value="VEB43364.1"/>
    <property type="molecule type" value="Genomic_DNA"/>
</dbReference>
<evidence type="ECO:0000313" key="3">
    <source>
        <dbReference type="Proteomes" id="UP000275777"/>
    </source>
</evidence>
<dbReference type="Proteomes" id="UP000275777">
    <property type="component" value="Chromosome"/>
</dbReference>
<feature type="region of interest" description="Disordered" evidence="1">
    <location>
        <begin position="58"/>
        <end position="86"/>
    </location>
</feature>
<evidence type="ECO:0008006" key="4">
    <source>
        <dbReference type="Google" id="ProtNLM"/>
    </source>
</evidence>
<feature type="compositionally biased region" description="Basic residues" evidence="1">
    <location>
        <begin position="74"/>
        <end position="85"/>
    </location>
</feature>
<sequence length="261" mass="28223">MAYSMDANEGPGRCRCIRTMSRPITGSLSAWRLACRTRPARRLFCAGAPGRSAAIKRRTQAGDGWRGIAESGRVGHRRPAGRRRGVAGADEADAAIVIPRGQIHLPRHSAVTVIVAPREGVRLDHWKIDGASFVGMQRHTAEWPVQLLMDKSHAVDIYLDIQACVVPAPRCQPRPPSTCSRAQAPACRGRTWCRPAGQRRWRLSLPAGGGGPSRRVAGRWRGEGVGTRHPSSRIVIHRTAGIGSDSQASGLRPGDRADSHG</sequence>
<name>A0A447TEV3_CHRVL</name>
<dbReference type="AlphaFoldDB" id="A0A447TEV3"/>
<gene>
    <name evidence="2" type="ORF">NCTC9695_03821</name>
</gene>
<accession>A0A447TEV3</accession>
<protein>
    <recommendedName>
        <fullName evidence="4">Bacterial repeat domain-containing protein</fullName>
    </recommendedName>
</protein>
<reference evidence="2 3" key="1">
    <citation type="submission" date="2018-12" db="EMBL/GenBank/DDBJ databases">
        <authorList>
            <consortium name="Pathogen Informatics"/>
        </authorList>
    </citation>
    <scope>NUCLEOTIDE SEQUENCE [LARGE SCALE GENOMIC DNA]</scope>
    <source>
        <strain evidence="2 3">NCTC9695</strain>
    </source>
</reference>
<feature type="region of interest" description="Disordered" evidence="1">
    <location>
        <begin position="205"/>
        <end position="261"/>
    </location>
</feature>
<organism evidence="2 3">
    <name type="scientific">Chromobacterium violaceum</name>
    <dbReference type="NCBI Taxonomy" id="536"/>
    <lineage>
        <taxon>Bacteria</taxon>
        <taxon>Pseudomonadati</taxon>
        <taxon>Pseudomonadota</taxon>
        <taxon>Betaproteobacteria</taxon>
        <taxon>Neisseriales</taxon>
        <taxon>Chromobacteriaceae</taxon>
        <taxon>Chromobacterium</taxon>
    </lineage>
</organism>